<keyword evidence="2" id="KW-0547">Nucleotide-binding</keyword>
<dbReference type="GO" id="GO:0005524">
    <property type="term" value="F:ATP binding"/>
    <property type="evidence" value="ECO:0007669"/>
    <property type="project" value="UniProtKB-KW"/>
</dbReference>
<dbReference type="EMBL" id="MLJW01001464">
    <property type="protein sequence ID" value="OIQ78126.1"/>
    <property type="molecule type" value="Genomic_DNA"/>
</dbReference>
<gene>
    <name evidence="5" type="primary">comM_15</name>
    <name evidence="5" type="ORF">GALL_401790</name>
</gene>
<accession>A0A1J5Q360</accession>
<dbReference type="Pfam" id="PF13335">
    <property type="entry name" value="Mg_chelatase_C"/>
    <property type="match status" value="1"/>
</dbReference>
<dbReference type="GO" id="GO:0003677">
    <property type="term" value="F:DNA binding"/>
    <property type="evidence" value="ECO:0007669"/>
    <property type="project" value="InterPro"/>
</dbReference>
<dbReference type="PRINTS" id="PR01657">
    <property type="entry name" value="MCMFAMILY"/>
</dbReference>
<dbReference type="Pfam" id="PF01078">
    <property type="entry name" value="Mg_chelatase"/>
    <property type="match status" value="1"/>
</dbReference>
<dbReference type="InterPro" id="IPR020568">
    <property type="entry name" value="Ribosomal_Su5_D2-typ_SF"/>
</dbReference>
<reference evidence="5" key="1">
    <citation type="submission" date="2016-10" db="EMBL/GenBank/DDBJ databases">
        <title>Sequence of Gallionella enrichment culture.</title>
        <authorList>
            <person name="Poehlein A."/>
            <person name="Muehling M."/>
            <person name="Daniel R."/>
        </authorList>
    </citation>
    <scope>NUCLEOTIDE SEQUENCE</scope>
</reference>
<feature type="domain" description="AAA+ ATPase" evidence="4">
    <location>
        <begin position="212"/>
        <end position="396"/>
    </location>
</feature>
<keyword evidence="3" id="KW-0067">ATP-binding</keyword>
<dbReference type="InterPro" id="IPR000523">
    <property type="entry name" value="Mg_chelatse_chII-like_cat_dom"/>
</dbReference>
<dbReference type="SUPFAM" id="SSF54211">
    <property type="entry name" value="Ribosomal protein S5 domain 2-like"/>
    <property type="match status" value="1"/>
</dbReference>
<dbReference type="Gene3D" id="3.40.50.300">
    <property type="entry name" value="P-loop containing nucleotide triphosphate hydrolases"/>
    <property type="match status" value="1"/>
</dbReference>
<dbReference type="InterPro" id="IPR004482">
    <property type="entry name" value="Mg_chelat-rel"/>
</dbReference>
<dbReference type="PANTHER" id="PTHR32039:SF7">
    <property type="entry name" value="COMPETENCE PROTEIN COMM"/>
    <property type="match status" value="1"/>
</dbReference>
<dbReference type="SUPFAM" id="SSF52540">
    <property type="entry name" value="P-loop containing nucleoside triphosphate hydrolases"/>
    <property type="match status" value="1"/>
</dbReference>
<dbReference type="NCBIfam" id="TIGR00368">
    <property type="entry name" value="YifB family Mg chelatase-like AAA ATPase"/>
    <property type="match status" value="1"/>
</dbReference>
<dbReference type="SMART" id="SM00382">
    <property type="entry name" value="AAA"/>
    <property type="match status" value="1"/>
</dbReference>
<comment type="similarity">
    <text evidence="1">Belongs to the Mg-chelatase subunits D/I family. ComM subfamily.</text>
</comment>
<proteinExistence type="inferred from homology"/>
<evidence type="ECO:0000256" key="3">
    <source>
        <dbReference type="ARBA" id="ARBA00022840"/>
    </source>
</evidence>
<organism evidence="5">
    <name type="scientific">mine drainage metagenome</name>
    <dbReference type="NCBI Taxonomy" id="410659"/>
    <lineage>
        <taxon>unclassified sequences</taxon>
        <taxon>metagenomes</taxon>
        <taxon>ecological metagenomes</taxon>
    </lineage>
</organism>
<dbReference type="Gene3D" id="3.30.230.10">
    <property type="match status" value="1"/>
</dbReference>
<dbReference type="InterPro" id="IPR025158">
    <property type="entry name" value="Mg_chelat-rel_C"/>
</dbReference>
<protein>
    <submittedName>
        <fullName evidence="5">Competence protein ComM</fullName>
    </submittedName>
</protein>
<sequence>MTLAITHSIALVGIEGSVVDVEADLADGLPAFYLLGLPDAALGESRDRVRAAIINSKESWPSRRITVALSPASLPKRGSSYDIAVAVAILAADSKVPAKDLDSLMMMGELALDGRMKAVRGVLPAALAASRAGLRRIIVPMSNVAEARLVPDVEVMGFRSLGELIAWFRGVEPPDQLPVQEPLIQEIKPPLDLVDVVGQHEARRAAEIAAVGEHHLFMVGTPGSGKTMIAERLPSILPVLDRDQAIEVSAIHSIAGLLSADEPLLTAPPFIAPHHSASRSAVIGGGSAHPRPGAASLAHRGVLFMDEAPEFSRGILDALRQPLESGSVCVARTAGTARYPARFLLVLAANPCPCGRFSGDGHSCTCSSLMVRRYLSRLSGPLLDRVDLQVYVEPVSRVDLMGNLRGEPSAVVRDRVMVARERSISRLKKEGLQTNSQINATALRGELAADADGMSLVHRALDEHRLTARGLHKVLRLAWSVADLEGHKRPTIDDVAQAYALRTGAQRLVGAA</sequence>
<evidence type="ECO:0000259" key="4">
    <source>
        <dbReference type="SMART" id="SM00382"/>
    </source>
</evidence>
<dbReference type="PANTHER" id="PTHR32039">
    <property type="entry name" value="MAGNESIUM-CHELATASE SUBUNIT CHLI"/>
    <property type="match status" value="1"/>
</dbReference>
<dbReference type="InterPro" id="IPR027417">
    <property type="entry name" value="P-loop_NTPase"/>
</dbReference>
<name>A0A1J5Q360_9ZZZZ</name>
<dbReference type="InterPro" id="IPR014721">
    <property type="entry name" value="Ribsml_uS5_D2-typ_fold_subgr"/>
</dbReference>
<evidence type="ECO:0000313" key="5">
    <source>
        <dbReference type="EMBL" id="OIQ78126.1"/>
    </source>
</evidence>
<dbReference type="InterPro" id="IPR003593">
    <property type="entry name" value="AAA+_ATPase"/>
</dbReference>
<evidence type="ECO:0000256" key="2">
    <source>
        <dbReference type="ARBA" id="ARBA00022741"/>
    </source>
</evidence>
<dbReference type="InterPro" id="IPR045006">
    <property type="entry name" value="CHLI-like"/>
</dbReference>
<dbReference type="InterPro" id="IPR001208">
    <property type="entry name" value="MCM_dom"/>
</dbReference>
<dbReference type="Pfam" id="PF13541">
    <property type="entry name" value="ChlI"/>
    <property type="match status" value="1"/>
</dbReference>
<comment type="caution">
    <text evidence="5">The sequence shown here is derived from an EMBL/GenBank/DDBJ whole genome shotgun (WGS) entry which is preliminary data.</text>
</comment>
<evidence type="ECO:0000256" key="1">
    <source>
        <dbReference type="ARBA" id="ARBA00006354"/>
    </source>
</evidence>
<dbReference type="AlphaFoldDB" id="A0A1J5Q360"/>